<dbReference type="Gene3D" id="1.25.40.20">
    <property type="entry name" value="Ankyrin repeat-containing domain"/>
    <property type="match status" value="1"/>
</dbReference>
<organism evidence="1">
    <name type="scientific">marine metagenome</name>
    <dbReference type="NCBI Taxonomy" id="408172"/>
    <lineage>
        <taxon>unclassified sequences</taxon>
        <taxon>metagenomes</taxon>
        <taxon>ecological metagenomes</taxon>
    </lineage>
</organism>
<sequence length="113" mass="12540">MNPFLNISHNLVINNDIQGLHTVPLANLLVIERNVNALHLAGVTENADAIVIICERFTNNDIDVDIQDNNGNTILHHVCAFFIGNPILTQAILGLLINNYRCRITEQNNEGDT</sequence>
<dbReference type="EMBL" id="UINC01138827">
    <property type="protein sequence ID" value="SVD25008.1"/>
    <property type="molecule type" value="Genomic_DNA"/>
</dbReference>
<proteinExistence type="predicted"/>
<dbReference type="SUPFAM" id="SSF48403">
    <property type="entry name" value="Ankyrin repeat"/>
    <property type="match status" value="1"/>
</dbReference>
<dbReference type="InterPro" id="IPR036770">
    <property type="entry name" value="Ankyrin_rpt-contain_sf"/>
</dbReference>
<reference evidence="1" key="1">
    <citation type="submission" date="2018-05" db="EMBL/GenBank/DDBJ databases">
        <authorList>
            <person name="Lanie J.A."/>
            <person name="Ng W.-L."/>
            <person name="Kazmierczak K.M."/>
            <person name="Andrzejewski T.M."/>
            <person name="Davidsen T.M."/>
            <person name="Wayne K.J."/>
            <person name="Tettelin H."/>
            <person name="Glass J.I."/>
            <person name="Rusch D."/>
            <person name="Podicherti R."/>
            <person name="Tsui H.-C.T."/>
            <person name="Winkler M.E."/>
        </authorList>
    </citation>
    <scope>NUCLEOTIDE SEQUENCE</scope>
</reference>
<feature type="non-terminal residue" evidence="1">
    <location>
        <position position="113"/>
    </location>
</feature>
<evidence type="ECO:0000313" key="1">
    <source>
        <dbReference type="EMBL" id="SVD25008.1"/>
    </source>
</evidence>
<name>A0A382TU59_9ZZZZ</name>
<protein>
    <submittedName>
        <fullName evidence="1">Uncharacterized protein</fullName>
    </submittedName>
</protein>
<accession>A0A382TU59</accession>
<dbReference type="AlphaFoldDB" id="A0A382TU59"/>
<gene>
    <name evidence="1" type="ORF">METZ01_LOCUS377862</name>
</gene>